<dbReference type="Proteomes" id="UP000295733">
    <property type="component" value="Unassembled WGS sequence"/>
</dbReference>
<sequence length="58" mass="6612">MKPSANREARDGIQQIHRGVHMALDALENQNDPETAARILRQIDVAMVDWINATQVFR</sequence>
<proteinExistence type="predicted"/>
<gene>
    <name evidence="1" type="ORF">EV656_10940</name>
</gene>
<evidence type="ECO:0000313" key="2">
    <source>
        <dbReference type="Proteomes" id="UP000295733"/>
    </source>
</evidence>
<accession>A0A4R2NKC8</accession>
<protein>
    <submittedName>
        <fullName evidence="1">Uncharacterized protein</fullName>
    </submittedName>
</protein>
<dbReference type="AlphaFoldDB" id="A0A4R2NKC8"/>
<dbReference type="EMBL" id="SLXL01000009">
    <property type="protein sequence ID" value="TCP21788.1"/>
    <property type="molecule type" value="Genomic_DNA"/>
</dbReference>
<keyword evidence="2" id="KW-1185">Reference proteome</keyword>
<evidence type="ECO:0000313" key="1">
    <source>
        <dbReference type="EMBL" id="TCP21788.1"/>
    </source>
</evidence>
<dbReference type="RefSeq" id="WP_165919002.1">
    <property type="nucleotide sequence ID" value="NZ_NRRP01000012.1"/>
</dbReference>
<name>A0A4R2NKC8_RHOAD</name>
<organism evidence="1 2">
    <name type="scientific">Rhodovulum adriaticum</name>
    <name type="common">Rhodopseudomonas adriatica</name>
    <dbReference type="NCBI Taxonomy" id="35804"/>
    <lineage>
        <taxon>Bacteria</taxon>
        <taxon>Pseudomonadati</taxon>
        <taxon>Pseudomonadota</taxon>
        <taxon>Alphaproteobacteria</taxon>
        <taxon>Rhodobacterales</taxon>
        <taxon>Paracoccaceae</taxon>
        <taxon>Rhodovulum</taxon>
    </lineage>
</organism>
<comment type="caution">
    <text evidence="1">The sequence shown here is derived from an EMBL/GenBank/DDBJ whole genome shotgun (WGS) entry which is preliminary data.</text>
</comment>
<reference evidence="1 2" key="1">
    <citation type="submission" date="2019-03" db="EMBL/GenBank/DDBJ databases">
        <title>Genomic Encyclopedia of Type Strains, Phase IV (KMG-IV): sequencing the most valuable type-strain genomes for metagenomic binning, comparative biology and taxonomic classification.</title>
        <authorList>
            <person name="Goeker M."/>
        </authorList>
    </citation>
    <scope>NUCLEOTIDE SEQUENCE [LARGE SCALE GENOMIC DNA]</scope>
    <source>
        <strain evidence="1 2">DSM 2781</strain>
    </source>
</reference>